<comment type="catalytic activity">
    <reaction evidence="1">
        <text>Endonucleolytic cleavage to 5'-phosphomonoester.</text>
        <dbReference type="EC" id="3.1.26.4"/>
    </reaction>
</comment>
<dbReference type="PROSITE" id="PS50879">
    <property type="entry name" value="RNASE_H_1"/>
    <property type="match status" value="1"/>
</dbReference>
<dbReference type="Gene3D" id="3.40.970.10">
    <property type="entry name" value="Ribonuclease H1, N-terminal domain"/>
    <property type="match status" value="2"/>
</dbReference>
<dbReference type="Gene3D" id="3.30.420.10">
    <property type="entry name" value="Ribonuclease H-like superfamily/Ribonuclease H"/>
    <property type="match status" value="1"/>
</dbReference>
<dbReference type="Pfam" id="PF00075">
    <property type="entry name" value="RNase_H"/>
    <property type="match status" value="1"/>
</dbReference>
<dbReference type="FunFam" id="3.40.970.10:FF:000002">
    <property type="entry name" value="Ribonuclease H"/>
    <property type="match status" value="1"/>
</dbReference>
<dbReference type="AlphaFoldDB" id="A0A9P7VIR0"/>
<dbReference type="InterPro" id="IPR011320">
    <property type="entry name" value="RNase_H1_N"/>
</dbReference>
<dbReference type="PANTHER" id="PTHR10642:SF26">
    <property type="entry name" value="RIBONUCLEASE H1"/>
    <property type="match status" value="1"/>
</dbReference>
<dbReference type="SUPFAM" id="SSF53383">
    <property type="entry name" value="PLP-dependent transferases"/>
    <property type="match status" value="1"/>
</dbReference>
<keyword evidence="9" id="KW-0255">Endonuclease</keyword>
<comment type="caution">
    <text evidence="13">The sequence shown here is derived from an EMBL/GenBank/DDBJ whole genome shotgun (WGS) entry which is preliminary data.</text>
</comment>
<evidence type="ECO:0000313" key="13">
    <source>
        <dbReference type="EMBL" id="KAG7441823.1"/>
    </source>
</evidence>
<comment type="similarity">
    <text evidence="4">Belongs to the RNase H family.</text>
</comment>
<dbReference type="FunFam" id="3.40.970.10:FF:000001">
    <property type="entry name" value="Ribonuclease H1"/>
    <property type="match status" value="1"/>
</dbReference>
<dbReference type="PANTHER" id="PTHR10642">
    <property type="entry name" value="RIBONUCLEASE H1"/>
    <property type="match status" value="1"/>
</dbReference>
<dbReference type="GeneID" id="66106767"/>
<evidence type="ECO:0000256" key="7">
    <source>
        <dbReference type="ARBA" id="ARBA00022722"/>
    </source>
</evidence>
<dbReference type="Gene3D" id="3.90.1150.10">
    <property type="entry name" value="Aspartate Aminotransferase, domain 1"/>
    <property type="match status" value="1"/>
</dbReference>
<comment type="function">
    <text evidence="3">Endonuclease that specifically degrades the RNA of RNA-DNA hybrids.</text>
</comment>
<gene>
    <name evidence="13" type="ORF">BT62DRAFT_923048</name>
</gene>
<keyword evidence="10" id="KW-0378">Hydrolase</keyword>
<organism evidence="13 14">
    <name type="scientific">Guyanagaster necrorhizus</name>
    <dbReference type="NCBI Taxonomy" id="856835"/>
    <lineage>
        <taxon>Eukaryota</taxon>
        <taxon>Fungi</taxon>
        <taxon>Dikarya</taxon>
        <taxon>Basidiomycota</taxon>
        <taxon>Agaricomycotina</taxon>
        <taxon>Agaricomycetes</taxon>
        <taxon>Agaricomycetidae</taxon>
        <taxon>Agaricales</taxon>
        <taxon>Marasmiineae</taxon>
        <taxon>Physalacriaceae</taxon>
        <taxon>Guyanagaster</taxon>
    </lineage>
</organism>
<dbReference type="InterPro" id="IPR012337">
    <property type="entry name" value="RNaseH-like_sf"/>
</dbReference>
<dbReference type="OrthoDB" id="245563at2759"/>
<accession>A0A9P7VIR0</accession>
<evidence type="ECO:0000256" key="5">
    <source>
        <dbReference type="ARBA" id="ARBA00012180"/>
    </source>
</evidence>
<name>A0A9P7VIR0_9AGAR</name>
<dbReference type="GO" id="GO:0003676">
    <property type="term" value="F:nucleic acid binding"/>
    <property type="evidence" value="ECO:0007669"/>
    <property type="project" value="InterPro"/>
</dbReference>
<dbReference type="InterPro" id="IPR037056">
    <property type="entry name" value="RNase_H1_N_sf"/>
</dbReference>
<dbReference type="SUPFAM" id="SSF55658">
    <property type="entry name" value="L9 N-domain-like"/>
    <property type="match status" value="2"/>
</dbReference>
<comment type="cofactor">
    <cofactor evidence="2">
        <name>Mg(2+)</name>
        <dbReference type="ChEBI" id="CHEBI:18420"/>
    </cofactor>
</comment>
<dbReference type="InterPro" id="IPR009027">
    <property type="entry name" value="Ribosomal_bL9/RNase_H1_N"/>
</dbReference>
<dbReference type="InterPro" id="IPR015421">
    <property type="entry name" value="PyrdxlP-dep_Trfase_major"/>
</dbReference>
<keyword evidence="14" id="KW-1185">Reference proteome</keyword>
<dbReference type="InterPro" id="IPR050092">
    <property type="entry name" value="RNase_H"/>
</dbReference>
<dbReference type="InterPro" id="IPR015424">
    <property type="entry name" value="PyrdxlP-dep_Trfase"/>
</dbReference>
<evidence type="ECO:0000256" key="6">
    <source>
        <dbReference type="ARBA" id="ARBA00017721"/>
    </source>
</evidence>
<evidence type="ECO:0000256" key="11">
    <source>
        <dbReference type="ARBA" id="ARBA00022842"/>
    </source>
</evidence>
<evidence type="ECO:0000256" key="2">
    <source>
        <dbReference type="ARBA" id="ARBA00001946"/>
    </source>
</evidence>
<keyword evidence="7" id="KW-0540">Nuclease</keyword>
<sequence length="588" mass="65822">MDTALKISLQRNLHKRAKIDNLSKSLLCSTSSRLLNGNSPNHVETEMYLQSHFNTPSALSFTSSVALFEYVPQAEDVIVFDELIQASIFAGKSTVFIAVESLYGMDGDFSPLPQTVDILHCYKPKAYRHVVVDEVHTTGLYGPMGGAIKSAFEFISGPEGDRLRKEVYECSQYLAAELRLALEGVPESVLAMCAADRSNDPLVSPIFPLLTSLSLKLVEYLNFKGVLTRVIPFSTVPRGQEHIRVVIYTENTLSDIDAFIVILLDWVVFHCGRIETKHVADSNLPGPSIPVPYLLPLHQPPSLMSKVKSWFYAVKIGRIKGIYSSWTECQIQTDGFPGSKYKKFVAKQDAEDYIGSSHETAVATRSAFAKKPAGYYAVKVGRNKGIYTTWTECQRQITRFSGCKYKKFPTRREAEQGNGKIGAIAGVGVWWSHGDSRNISERCPGRQSNNRAELIALVRVHEQTMNMATPLTIKTDSKYSINCLETWLPAWQVNGFVGSHRKKPIENAPIIRYLAKLRERVQRLGRKVALEYVPGHTGVEGNEEADRCATEGTYLADVDEPDWVSLRTELDGKMNEELAERKRRLLFA</sequence>
<dbReference type="CDD" id="cd09280">
    <property type="entry name" value="RNase_HI_eukaryote_like"/>
    <property type="match status" value="1"/>
</dbReference>
<evidence type="ECO:0000256" key="9">
    <source>
        <dbReference type="ARBA" id="ARBA00022759"/>
    </source>
</evidence>
<dbReference type="GO" id="GO:0004523">
    <property type="term" value="F:RNA-DNA hybrid ribonuclease activity"/>
    <property type="evidence" value="ECO:0007669"/>
    <property type="project" value="UniProtKB-EC"/>
</dbReference>
<dbReference type="Proteomes" id="UP000812287">
    <property type="component" value="Unassembled WGS sequence"/>
</dbReference>
<evidence type="ECO:0000256" key="3">
    <source>
        <dbReference type="ARBA" id="ARBA00004065"/>
    </source>
</evidence>
<evidence type="ECO:0000259" key="12">
    <source>
        <dbReference type="PROSITE" id="PS50879"/>
    </source>
</evidence>
<protein>
    <recommendedName>
        <fullName evidence="6">Ribonuclease H</fullName>
        <ecNumber evidence="5">3.1.26.4</ecNumber>
    </recommendedName>
</protein>
<evidence type="ECO:0000256" key="4">
    <source>
        <dbReference type="ARBA" id="ARBA00005300"/>
    </source>
</evidence>
<dbReference type="GO" id="GO:0043137">
    <property type="term" value="P:DNA replication, removal of RNA primer"/>
    <property type="evidence" value="ECO:0007669"/>
    <property type="project" value="TreeGrafter"/>
</dbReference>
<evidence type="ECO:0000256" key="1">
    <source>
        <dbReference type="ARBA" id="ARBA00000077"/>
    </source>
</evidence>
<dbReference type="SUPFAM" id="SSF53098">
    <property type="entry name" value="Ribonuclease H-like"/>
    <property type="match status" value="1"/>
</dbReference>
<dbReference type="Pfam" id="PF01693">
    <property type="entry name" value="Cauli_VI"/>
    <property type="match status" value="2"/>
</dbReference>
<dbReference type="GO" id="GO:0046872">
    <property type="term" value="F:metal ion binding"/>
    <property type="evidence" value="ECO:0007669"/>
    <property type="project" value="UniProtKB-KW"/>
</dbReference>
<proteinExistence type="inferred from homology"/>
<dbReference type="EMBL" id="MU250556">
    <property type="protein sequence ID" value="KAG7441823.1"/>
    <property type="molecule type" value="Genomic_DNA"/>
</dbReference>
<dbReference type="InterPro" id="IPR002156">
    <property type="entry name" value="RNaseH_domain"/>
</dbReference>
<keyword evidence="8" id="KW-0479">Metal-binding</keyword>
<evidence type="ECO:0000256" key="10">
    <source>
        <dbReference type="ARBA" id="ARBA00022801"/>
    </source>
</evidence>
<dbReference type="RefSeq" id="XP_043035323.1">
    <property type="nucleotide sequence ID" value="XM_043184470.1"/>
</dbReference>
<dbReference type="InterPro" id="IPR015422">
    <property type="entry name" value="PyrdxlP-dep_Trfase_small"/>
</dbReference>
<dbReference type="Gene3D" id="3.40.640.10">
    <property type="entry name" value="Type I PLP-dependent aspartate aminotransferase-like (Major domain)"/>
    <property type="match status" value="2"/>
</dbReference>
<evidence type="ECO:0000313" key="14">
    <source>
        <dbReference type="Proteomes" id="UP000812287"/>
    </source>
</evidence>
<reference evidence="13" key="1">
    <citation type="submission" date="2020-11" db="EMBL/GenBank/DDBJ databases">
        <title>Adaptations for nitrogen fixation in a non-lichenized fungal sporocarp promotes dispersal by wood-feeding termites.</title>
        <authorList>
            <consortium name="DOE Joint Genome Institute"/>
            <person name="Koch R.A."/>
            <person name="Yoon G."/>
            <person name="Arayal U."/>
            <person name="Lail K."/>
            <person name="Amirebrahimi M."/>
            <person name="Labutti K."/>
            <person name="Lipzen A."/>
            <person name="Riley R."/>
            <person name="Barry K."/>
            <person name="Henrissat B."/>
            <person name="Grigoriev I.V."/>
            <person name="Herr J.R."/>
            <person name="Aime M.C."/>
        </authorList>
    </citation>
    <scope>NUCLEOTIDE SEQUENCE</scope>
    <source>
        <strain evidence="13">MCA 3950</strain>
    </source>
</reference>
<dbReference type="InterPro" id="IPR036397">
    <property type="entry name" value="RNaseH_sf"/>
</dbReference>
<evidence type="ECO:0000256" key="8">
    <source>
        <dbReference type="ARBA" id="ARBA00022723"/>
    </source>
</evidence>
<dbReference type="EC" id="3.1.26.4" evidence="5"/>
<keyword evidence="11" id="KW-0460">Magnesium</keyword>
<feature type="domain" description="RNase H type-1" evidence="12">
    <location>
        <begin position="393"/>
        <end position="554"/>
    </location>
</feature>